<dbReference type="GO" id="GO:0016020">
    <property type="term" value="C:membrane"/>
    <property type="evidence" value="ECO:0007669"/>
    <property type="project" value="UniProtKB-SubCell"/>
</dbReference>
<reference evidence="7" key="1">
    <citation type="submission" date="2022-11" db="UniProtKB">
        <authorList>
            <consortium name="EnsemblMetazoa"/>
        </authorList>
    </citation>
    <scope>IDENTIFICATION</scope>
</reference>
<organism evidence="7 8">
    <name type="scientific">Patiria miniata</name>
    <name type="common">Bat star</name>
    <name type="synonym">Asterina miniata</name>
    <dbReference type="NCBI Taxonomy" id="46514"/>
    <lineage>
        <taxon>Eukaryota</taxon>
        <taxon>Metazoa</taxon>
        <taxon>Echinodermata</taxon>
        <taxon>Eleutherozoa</taxon>
        <taxon>Asterozoa</taxon>
        <taxon>Asteroidea</taxon>
        <taxon>Valvatacea</taxon>
        <taxon>Valvatida</taxon>
        <taxon>Asterinidae</taxon>
        <taxon>Patiria</taxon>
    </lineage>
</organism>
<evidence type="ECO:0000256" key="2">
    <source>
        <dbReference type="ARBA" id="ARBA00006462"/>
    </source>
</evidence>
<dbReference type="AlphaFoldDB" id="A0A913Z0B5"/>
<evidence type="ECO:0000256" key="4">
    <source>
        <dbReference type="ARBA" id="ARBA00022968"/>
    </source>
</evidence>
<keyword evidence="4" id="KW-0735">Signal-anchor</keyword>
<dbReference type="OMA" id="RYMLLMH"/>
<accession>A0A913Z0B5</accession>
<dbReference type="PANTHER" id="PTHR23033">
    <property type="entry name" value="BETA1,3-GALACTOSYLTRANSFERASE"/>
    <property type="match status" value="1"/>
</dbReference>
<evidence type="ECO:0000256" key="5">
    <source>
        <dbReference type="ARBA" id="ARBA00022989"/>
    </source>
</evidence>
<keyword evidence="8" id="KW-1185">Reference proteome</keyword>
<evidence type="ECO:0000256" key="3">
    <source>
        <dbReference type="ARBA" id="ARBA00022692"/>
    </source>
</evidence>
<keyword evidence="5" id="KW-1133">Transmembrane helix</keyword>
<evidence type="ECO:0000313" key="7">
    <source>
        <dbReference type="EnsemblMetazoa" id="XP_038045107.1"/>
    </source>
</evidence>
<dbReference type="RefSeq" id="XP_038045107.1">
    <property type="nucleotide sequence ID" value="XM_038189179.1"/>
</dbReference>
<evidence type="ECO:0008006" key="9">
    <source>
        <dbReference type="Google" id="ProtNLM"/>
    </source>
</evidence>
<evidence type="ECO:0000313" key="8">
    <source>
        <dbReference type="Proteomes" id="UP000887568"/>
    </source>
</evidence>
<protein>
    <recommendedName>
        <fullName evidence="9">Glycoprotein-N-acetylgalactosamine 3-beta-galactosyltransferase 1</fullName>
    </recommendedName>
</protein>
<sequence length="329" mass="36215">MNLTGVIATVLGLTAGILSAIVFSKYQAIGGHKPSSTQALVAAKIHALPTTTGSQCIYFTFPHETREVSQGKTPAKSLEEAVNRDSKLGLFDPRLNSTFLHDKVKILCFVILQRGQIGNYGKAAKATWTKHCNKVLFLSNENNPDIGTIDIKLPEGKSQIWQRSKLGLQYLYDNLVDSEYDWFVKASHDSILVPENLRYLLFMHKANIPNYIAHMFTGPNSGGAVFALSKQALALIGPTLQDYKPSFGGVSDDLELGECLKASGAVSGHQGVDSEGVQRFRMIVPDHKLPLNTKGYTAWYWQYIRHPDKEVGNAFKVGECGLVLRVCDS</sequence>
<keyword evidence="6" id="KW-0472">Membrane</keyword>
<comment type="subcellular location">
    <subcellularLocation>
        <location evidence="1">Membrane</location>
        <topology evidence="1">Single-pass type II membrane protein</topology>
    </subcellularLocation>
</comment>
<comment type="similarity">
    <text evidence="2">Belongs to the glycosyltransferase 31 family. Beta3-Gal-T subfamily.</text>
</comment>
<dbReference type="EnsemblMetazoa" id="XM_038189179.1">
    <property type="protein sequence ID" value="XP_038045107.1"/>
    <property type="gene ID" value="LOC119719684"/>
</dbReference>
<proteinExistence type="inferred from homology"/>
<dbReference type="GO" id="GO:0016263">
    <property type="term" value="F:glycoprotein-N-acetylgalactosamine 3-beta-galactosyltransferase activity"/>
    <property type="evidence" value="ECO:0007669"/>
    <property type="project" value="TreeGrafter"/>
</dbReference>
<name>A0A913Z0B5_PATMI</name>
<dbReference type="GeneID" id="119719684"/>
<evidence type="ECO:0000256" key="1">
    <source>
        <dbReference type="ARBA" id="ARBA00004606"/>
    </source>
</evidence>
<evidence type="ECO:0000256" key="6">
    <source>
        <dbReference type="ARBA" id="ARBA00023136"/>
    </source>
</evidence>
<dbReference type="Gene3D" id="3.90.550.50">
    <property type="match status" value="1"/>
</dbReference>
<dbReference type="InterPro" id="IPR026050">
    <property type="entry name" value="C1GALT1/C1GALT1_chp1"/>
</dbReference>
<dbReference type="OrthoDB" id="414175at2759"/>
<dbReference type="PANTHER" id="PTHR23033:SF14">
    <property type="entry name" value="GLYCOPROTEIN-N-ACETYLGALACTOSAMINE 3-BETA-GALACTOSYLTRANSFERASE 1-RELATED"/>
    <property type="match status" value="1"/>
</dbReference>
<keyword evidence="3" id="KW-0812">Transmembrane</keyword>
<dbReference type="Proteomes" id="UP000887568">
    <property type="component" value="Unplaced"/>
</dbReference>